<protein>
    <recommendedName>
        <fullName evidence="4">Periplasmic binding protein domain-containing protein</fullName>
    </recommendedName>
</protein>
<gene>
    <name evidence="5" type="ORF">KBTEX_00410</name>
</gene>
<dbReference type="AlphaFoldDB" id="A0A5B8RBP7"/>
<dbReference type="CDD" id="cd19997">
    <property type="entry name" value="PBP1_ABC_sugar_binding-like"/>
    <property type="match status" value="1"/>
</dbReference>
<comment type="similarity">
    <text evidence="2">Belongs to the bacterial solute-binding protein 2 family.</text>
</comment>
<dbReference type="InterPro" id="IPR028082">
    <property type="entry name" value="Peripla_BP_I"/>
</dbReference>
<proteinExistence type="inferred from homology"/>
<keyword evidence="3" id="KW-0732">Signal</keyword>
<comment type="subcellular location">
    <subcellularLocation>
        <location evidence="1">Cell envelope</location>
    </subcellularLocation>
</comment>
<dbReference type="Pfam" id="PF13407">
    <property type="entry name" value="Peripla_BP_4"/>
    <property type="match status" value="1"/>
</dbReference>
<dbReference type="InterPro" id="IPR006311">
    <property type="entry name" value="TAT_signal"/>
</dbReference>
<dbReference type="InterPro" id="IPR025997">
    <property type="entry name" value="SBP_2_dom"/>
</dbReference>
<dbReference type="PANTHER" id="PTHR46847">
    <property type="entry name" value="D-ALLOSE-BINDING PERIPLASMIC PROTEIN-RELATED"/>
    <property type="match status" value="1"/>
</dbReference>
<dbReference type="PANTHER" id="PTHR46847:SF1">
    <property type="entry name" value="D-ALLOSE-BINDING PERIPLASMIC PROTEIN-RELATED"/>
    <property type="match status" value="1"/>
</dbReference>
<dbReference type="PROSITE" id="PS51318">
    <property type="entry name" value="TAT"/>
    <property type="match status" value="1"/>
</dbReference>
<reference evidence="5" key="1">
    <citation type="submission" date="2019-06" db="EMBL/GenBank/DDBJ databases">
        <authorList>
            <person name="Murdoch R.W."/>
            <person name="Fathepure B."/>
        </authorList>
    </citation>
    <scope>NUCLEOTIDE SEQUENCE</scope>
</reference>
<evidence type="ECO:0000256" key="3">
    <source>
        <dbReference type="ARBA" id="ARBA00022729"/>
    </source>
</evidence>
<dbReference type="Gene3D" id="3.40.50.2300">
    <property type="match status" value="2"/>
</dbReference>
<evidence type="ECO:0000259" key="4">
    <source>
        <dbReference type="Pfam" id="PF13407"/>
    </source>
</evidence>
<dbReference type="EMBL" id="MN079079">
    <property type="protein sequence ID" value="QEA04107.1"/>
    <property type="molecule type" value="Genomic_DNA"/>
</dbReference>
<sequence length="348" mass="37106">MSTNLFKVTRRVALSLCAVALTVPAFAPVSARAADKPVIALSNAYYGNTWRRQMVDSFEAAAKKAKEQGVIEDYIILNGDGSVNQQMSQMGSLILKGVDAIAIDAASESALNGVIKKACSAGVKVVAFDSVASAPCAYKLNFSFVKYQADLAEYVADRLDGEGNVLVVRGVKGSAPDHDMYKGQMSVLKKYPDLKVVGTVYGQATGSVAQSAVANILPSLPHVDAVLTQGGGDDYGVAKAFEQYGGEYADDMPIIVGGGSSNFIHWWADRREKTGYSTISKNTAPGIGSAAFWLAYEIEQGATPPKTMLMPVATVTNDNLGEYRDMKPGVIVSPEYTHDWVTGHLLDK</sequence>
<evidence type="ECO:0000256" key="1">
    <source>
        <dbReference type="ARBA" id="ARBA00004196"/>
    </source>
</evidence>
<evidence type="ECO:0000256" key="2">
    <source>
        <dbReference type="ARBA" id="ARBA00007639"/>
    </source>
</evidence>
<dbReference type="SUPFAM" id="SSF53822">
    <property type="entry name" value="Periplasmic binding protein-like I"/>
    <property type="match status" value="1"/>
</dbReference>
<feature type="domain" description="Periplasmic binding protein" evidence="4">
    <location>
        <begin position="39"/>
        <end position="301"/>
    </location>
</feature>
<accession>A0A5B8RBP7</accession>
<name>A0A5B8RBP7_9ZZZZ</name>
<evidence type="ECO:0000313" key="5">
    <source>
        <dbReference type="EMBL" id="QEA04107.1"/>
    </source>
</evidence>
<organism evidence="5">
    <name type="scientific">uncultured organism</name>
    <dbReference type="NCBI Taxonomy" id="155900"/>
    <lineage>
        <taxon>unclassified sequences</taxon>
        <taxon>environmental samples</taxon>
    </lineage>
</organism>
<dbReference type="GO" id="GO:0030246">
    <property type="term" value="F:carbohydrate binding"/>
    <property type="evidence" value="ECO:0007669"/>
    <property type="project" value="UniProtKB-ARBA"/>
</dbReference>